<protein>
    <submittedName>
        <fullName evidence="4">Proton_antipo_M domain-containing protein</fullName>
    </submittedName>
</protein>
<feature type="transmembrane region" description="Helical" evidence="1">
    <location>
        <begin position="191"/>
        <end position="211"/>
    </location>
</feature>
<evidence type="ECO:0000313" key="4">
    <source>
        <dbReference type="WBParaSite" id="DME_0000533301-mRNA-1"/>
    </source>
</evidence>
<feature type="chain" id="PRO_5005886619" evidence="2">
    <location>
        <begin position="22"/>
        <end position="581"/>
    </location>
</feature>
<dbReference type="Proteomes" id="UP000038040">
    <property type="component" value="Unplaced"/>
</dbReference>
<feature type="transmembrane region" description="Helical" evidence="1">
    <location>
        <begin position="248"/>
        <end position="269"/>
    </location>
</feature>
<organism evidence="3 4">
    <name type="scientific">Dracunculus medinensis</name>
    <name type="common">Guinea worm</name>
    <dbReference type="NCBI Taxonomy" id="318479"/>
    <lineage>
        <taxon>Eukaryota</taxon>
        <taxon>Metazoa</taxon>
        <taxon>Ecdysozoa</taxon>
        <taxon>Nematoda</taxon>
        <taxon>Chromadorea</taxon>
        <taxon>Rhabditida</taxon>
        <taxon>Spirurina</taxon>
        <taxon>Dracunculoidea</taxon>
        <taxon>Dracunculidae</taxon>
        <taxon>Dracunculus</taxon>
    </lineage>
</organism>
<dbReference type="AlphaFoldDB" id="A0A0N4UDD3"/>
<name>A0A0N4UDD3_DRAME</name>
<evidence type="ECO:0000256" key="2">
    <source>
        <dbReference type="SAM" id="SignalP"/>
    </source>
</evidence>
<feature type="transmembrane region" description="Helical" evidence="1">
    <location>
        <begin position="39"/>
        <end position="57"/>
    </location>
</feature>
<feature type="transmembrane region" description="Helical" evidence="1">
    <location>
        <begin position="281"/>
        <end position="302"/>
    </location>
</feature>
<feature type="transmembrane region" description="Helical" evidence="1">
    <location>
        <begin position="462"/>
        <end position="486"/>
    </location>
</feature>
<accession>A0A0N4UDD3</accession>
<feature type="transmembrane region" description="Helical" evidence="1">
    <location>
        <begin position="113"/>
        <end position="137"/>
    </location>
</feature>
<keyword evidence="1" id="KW-0472">Membrane</keyword>
<sequence length="581" mass="65193">LQVYNILLILLGLIAIGLSGSQFSDVAIRTYMTIDLRLLNWIYVLAGLLGFCSTLRGRFHVVTTTVYLVSFVIGVASAIFYGFTTYRVVHDFGTSGPILEPRRIDDPYHPGKITISAIMIAVAALAAFLALIAALMLNKLIIFMNPQWSLDNINGQNKYIKIATDHISAMLTVMSALVELSSTTTNRNSPFCYKVSLALSIIAAVWCLKTVDVDMNPFYFNDLILYRGLKNKLVVAISIDSLFFNFRFLTVIQLLISGLLMALVVLGLIDVRWNNSYNGGELLWVAVLVFCTGMLGVVNINSLPTAEFVLSVICLAVSVEKMCVSINDVYQSATYSKYLADSMDVYTARIVLYSVQLGVGYFLTDIYLPNFLLGIGKFVRIIGSTFFFSLGILFYGIVMIGSYVVYELGKWRFARVPLRNPYYRIANGTIAVAAFFILHAFQATMFPIYDFANTHLNTIIEVALILAASGALACVICIFCCALLYITSMEGYISNTMDIRENSVERGDKFQYNQIQPMQQMEEQSVYWSVVENPYYYNSSKRYYFQPYQINSGKSLQMATNKIKISYTFLINSCILLIIYV</sequence>
<feature type="transmembrane region" description="Helical" evidence="1">
    <location>
        <begin position="563"/>
        <end position="580"/>
    </location>
</feature>
<keyword evidence="1" id="KW-1133">Transmembrane helix</keyword>
<evidence type="ECO:0000256" key="1">
    <source>
        <dbReference type="SAM" id="Phobius"/>
    </source>
</evidence>
<proteinExistence type="predicted"/>
<feature type="transmembrane region" description="Helical" evidence="1">
    <location>
        <begin position="381"/>
        <end position="405"/>
    </location>
</feature>
<keyword evidence="1" id="KW-0812">Transmembrane</keyword>
<evidence type="ECO:0000313" key="3">
    <source>
        <dbReference type="Proteomes" id="UP000038040"/>
    </source>
</evidence>
<dbReference type="WBParaSite" id="DME_0000533301-mRNA-1">
    <property type="protein sequence ID" value="DME_0000533301-mRNA-1"/>
    <property type="gene ID" value="DME_0000533301"/>
</dbReference>
<feature type="transmembrane region" description="Helical" evidence="1">
    <location>
        <begin position="350"/>
        <end position="369"/>
    </location>
</feature>
<feature type="transmembrane region" description="Helical" evidence="1">
    <location>
        <begin position="308"/>
        <end position="330"/>
    </location>
</feature>
<feature type="signal peptide" evidence="2">
    <location>
        <begin position="1"/>
        <end position="21"/>
    </location>
</feature>
<keyword evidence="2" id="KW-0732">Signal</keyword>
<reference evidence="4" key="1">
    <citation type="submission" date="2017-02" db="UniProtKB">
        <authorList>
            <consortium name="WormBaseParasite"/>
        </authorList>
    </citation>
    <scope>IDENTIFICATION</scope>
</reference>
<feature type="transmembrane region" description="Helical" evidence="1">
    <location>
        <begin position="64"/>
        <end position="83"/>
    </location>
</feature>
<feature type="transmembrane region" description="Helical" evidence="1">
    <location>
        <begin position="425"/>
        <end position="442"/>
    </location>
</feature>